<feature type="non-terminal residue" evidence="1">
    <location>
        <position position="1"/>
    </location>
</feature>
<dbReference type="EMBL" id="JAMKFB020000024">
    <property type="protein sequence ID" value="KAL0157106.1"/>
    <property type="molecule type" value="Genomic_DNA"/>
</dbReference>
<evidence type="ECO:0000313" key="2">
    <source>
        <dbReference type="Proteomes" id="UP001529510"/>
    </source>
</evidence>
<accession>A0ABD0N7A5</accession>
<protein>
    <submittedName>
        <fullName evidence="1">Uncharacterized protein</fullName>
    </submittedName>
</protein>
<sequence length="171" mass="18626">SRLARGLSVPVVYVGALTEALNFDGILMGVLGSGSGSGVSGPHIVTPLVLSSASRLITFVGVPPFQAFFNSCRRPRRFWTSNARFRKRPAHEGPGYRYPFSLALRGAFPRWAEADSGRAEPLGVWRVKWPFRSVEEGGETRGEGKMGLKRGIPLMWLVGGIITIPQNNSDT</sequence>
<comment type="caution">
    <text evidence="1">The sequence shown here is derived from an EMBL/GenBank/DDBJ whole genome shotgun (WGS) entry which is preliminary data.</text>
</comment>
<name>A0ABD0N7A5_CIRMR</name>
<evidence type="ECO:0000313" key="1">
    <source>
        <dbReference type="EMBL" id="KAL0157106.1"/>
    </source>
</evidence>
<keyword evidence="2" id="KW-1185">Reference proteome</keyword>
<organism evidence="1 2">
    <name type="scientific">Cirrhinus mrigala</name>
    <name type="common">Mrigala</name>
    <dbReference type="NCBI Taxonomy" id="683832"/>
    <lineage>
        <taxon>Eukaryota</taxon>
        <taxon>Metazoa</taxon>
        <taxon>Chordata</taxon>
        <taxon>Craniata</taxon>
        <taxon>Vertebrata</taxon>
        <taxon>Euteleostomi</taxon>
        <taxon>Actinopterygii</taxon>
        <taxon>Neopterygii</taxon>
        <taxon>Teleostei</taxon>
        <taxon>Ostariophysi</taxon>
        <taxon>Cypriniformes</taxon>
        <taxon>Cyprinidae</taxon>
        <taxon>Labeoninae</taxon>
        <taxon>Labeonini</taxon>
        <taxon>Cirrhinus</taxon>
    </lineage>
</organism>
<reference evidence="1 2" key="1">
    <citation type="submission" date="2024-05" db="EMBL/GenBank/DDBJ databases">
        <title>Genome sequencing and assembly of Indian major carp, Cirrhinus mrigala (Hamilton, 1822).</title>
        <authorList>
            <person name="Mohindra V."/>
            <person name="Chowdhury L.M."/>
            <person name="Lal K."/>
            <person name="Jena J.K."/>
        </authorList>
    </citation>
    <scope>NUCLEOTIDE SEQUENCE [LARGE SCALE GENOMIC DNA]</scope>
    <source>
        <strain evidence="1">CM1030</strain>
        <tissue evidence="1">Blood</tissue>
    </source>
</reference>
<dbReference type="Proteomes" id="UP001529510">
    <property type="component" value="Unassembled WGS sequence"/>
</dbReference>
<gene>
    <name evidence="1" type="ORF">M9458_048352</name>
</gene>
<feature type="non-terminal residue" evidence="1">
    <location>
        <position position="171"/>
    </location>
</feature>
<proteinExistence type="predicted"/>
<dbReference type="AlphaFoldDB" id="A0ABD0N7A5"/>